<name>A0ABU4VNT7_9ACTN</name>
<dbReference type="PRINTS" id="PR01438">
    <property type="entry name" value="UNVRSLSTRESS"/>
</dbReference>
<feature type="domain" description="UspA" evidence="2">
    <location>
        <begin position="1"/>
        <end position="137"/>
    </location>
</feature>
<gene>
    <name evidence="3" type="ORF">SK069_13405</name>
</gene>
<dbReference type="PANTHER" id="PTHR46268:SF6">
    <property type="entry name" value="UNIVERSAL STRESS PROTEIN UP12"/>
    <property type="match status" value="1"/>
</dbReference>
<dbReference type="CDD" id="cd00293">
    <property type="entry name" value="USP-like"/>
    <property type="match status" value="2"/>
</dbReference>
<organism evidence="3 4">
    <name type="scientific">Patulibacter brassicae</name>
    <dbReference type="NCBI Taxonomy" id="1705717"/>
    <lineage>
        <taxon>Bacteria</taxon>
        <taxon>Bacillati</taxon>
        <taxon>Actinomycetota</taxon>
        <taxon>Thermoleophilia</taxon>
        <taxon>Solirubrobacterales</taxon>
        <taxon>Patulibacteraceae</taxon>
        <taxon>Patulibacter</taxon>
    </lineage>
</organism>
<evidence type="ECO:0000259" key="2">
    <source>
        <dbReference type="Pfam" id="PF00582"/>
    </source>
</evidence>
<dbReference type="RefSeq" id="WP_319954752.1">
    <property type="nucleotide sequence ID" value="NZ_JAXAVX010000007.1"/>
</dbReference>
<dbReference type="PANTHER" id="PTHR46268">
    <property type="entry name" value="STRESS RESPONSE PROTEIN NHAX"/>
    <property type="match status" value="1"/>
</dbReference>
<evidence type="ECO:0000256" key="1">
    <source>
        <dbReference type="ARBA" id="ARBA00008791"/>
    </source>
</evidence>
<comment type="caution">
    <text evidence="3">The sequence shown here is derived from an EMBL/GenBank/DDBJ whole genome shotgun (WGS) entry which is preliminary data.</text>
</comment>
<feature type="domain" description="UspA" evidence="2">
    <location>
        <begin position="150"/>
        <end position="281"/>
    </location>
</feature>
<reference evidence="3 4" key="1">
    <citation type="submission" date="2023-11" db="EMBL/GenBank/DDBJ databases">
        <authorList>
            <person name="Xu M."/>
            <person name="Jiang T."/>
        </authorList>
    </citation>
    <scope>NUCLEOTIDE SEQUENCE [LARGE SCALE GENOMIC DNA]</scope>
    <source>
        <strain evidence="3 4">SD</strain>
    </source>
</reference>
<proteinExistence type="inferred from homology"/>
<dbReference type="SUPFAM" id="SSF52402">
    <property type="entry name" value="Adenine nucleotide alpha hydrolases-like"/>
    <property type="match status" value="2"/>
</dbReference>
<protein>
    <submittedName>
        <fullName evidence="3">Universal stress protein</fullName>
    </submittedName>
</protein>
<accession>A0ABU4VNT7</accession>
<dbReference type="Pfam" id="PF00582">
    <property type="entry name" value="Usp"/>
    <property type="match status" value="2"/>
</dbReference>
<comment type="similarity">
    <text evidence="1">Belongs to the universal stress protein A family.</text>
</comment>
<dbReference type="InterPro" id="IPR006015">
    <property type="entry name" value="Universal_stress_UspA"/>
</dbReference>
<dbReference type="InterPro" id="IPR014729">
    <property type="entry name" value="Rossmann-like_a/b/a_fold"/>
</dbReference>
<evidence type="ECO:0000313" key="4">
    <source>
        <dbReference type="Proteomes" id="UP001277761"/>
    </source>
</evidence>
<evidence type="ECO:0000313" key="3">
    <source>
        <dbReference type="EMBL" id="MDX8152596.1"/>
    </source>
</evidence>
<dbReference type="EMBL" id="JAXAVX010000007">
    <property type="protein sequence ID" value="MDX8152596.1"/>
    <property type="molecule type" value="Genomic_DNA"/>
</dbReference>
<dbReference type="Gene3D" id="3.40.50.12370">
    <property type="match status" value="1"/>
</dbReference>
<keyword evidence="4" id="KW-1185">Reference proteome</keyword>
<dbReference type="Gene3D" id="3.40.50.620">
    <property type="entry name" value="HUPs"/>
    <property type="match status" value="1"/>
</dbReference>
<dbReference type="InterPro" id="IPR006016">
    <property type="entry name" value="UspA"/>
</dbReference>
<sequence>MAHTIIVGYDGRAGGRAALELALRSADVRADAEIVVVTADSVGDSHQPAVRAVEAALLEAAEERLAGARERAGDRAGVSFEVVRASSPAAALHRRAEELGAALIVVGESHLGVLGRIAAGSITEQVLHAAPCAVAVAPHGYAPVTEGAPRIGAAYSRSAEAGLAIDAAVEAARLTGGTLRLIHVIGTELLWYFGAVGSQTLQEVRDGFVAEMRERAEAIDGVEVEVEVVEGDAAIELGRAGEHLDLLVLGSRGYGPVRRVLLGSVSAKAVRHVRCPMLIVPRGTGE</sequence>
<dbReference type="Proteomes" id="UP001277761">
    <property type="component" value="Unassembled WGS sequence"/>
</dbReference>